<evidence type="ECO:0000256" key="1">
    <source>
        <dbReference type="SAM" id="MobiDB-lite"/>
    </source>
</evidence>
<sequence>MAAPTSNGQESGGLQPELSSAPVGRGGRDRRASLVIKETAQLLNGLHQDADRSSALMAELEALLAAAHHASEQLQDLSSWAPYEGDENTVARQALQFAAVEPMRVENSDGEAEAEGGAEGEAEARGEVQGEAEGEAKAEGEVQAGAQAEGAEACEEPVSPAPLTPPPPCDTTKRRSSVVTFDGAALFGGGLPPAVGGGGGGSVSQLMPGPPPAAARAMSFNRGRAFTLQAGRSFTERSGTSGTLRRNALTDVGGGGGSATPSLQLQQQQHQFLTTQQCSGPSMSAMASALASITAAGGSGGGVPRRPSSTDTIEFIGPAAVQQARRSSGLSYTTTTSGGAAGMASHGQVFMGPSILRDDSGDGGGFDGLSPGMGFGQDLGLGSGGGGGGGGGGNGSGGVPARMSGGGGGGRFMKMLKGIFQSHSADTASPASPATPAKPVCGSPSAATAPNLESILTHGALSSMTPVPVRVPSRSQVTRGSLGNASFTADPVRRASSVQRHLSLGHAGPTSSLSTAGGGGGAPPPLAVGRSASNTSFQYGSQHALVPTPPTSAVQPPQLTLRRQTSGSGAMAMGTSTSSGPATPTALLSPAGSVCISPSSPGTTLYGMMAPSTADWRLLAGGGLPTSRRSLHLPTPAGGLRGQL</sequence>
<feature type="region of interest" description="Disordered" evidence="1">
    <location>
        <begin position="102"/>
        <end position="176"/>
    </location>
</feature>
<feature type="region of interest" description="Disordered" evidence="1">
    <location>
        <begin position="465"/>
        <end position="533"/>
    </location>
</feature>
<evidence type="ECO:0000313" key="2">
    <source>
        <dbReference type="EMBL" id="GLC52928.1"/>
    </source>
</evidence>
<feature type="compositionally biased region" description="Basic and acidic residues" evidence="1">
    <location>
        <begin position="122"/>
        <end position="140"/>
    </location>
</feature>
<feature type="region of interest" description="Disordered" evidence="1">
    <location>
        <begin position="1"/>
        <end position="32"/>
    </location>
</feature>
<protein>
    <submittedName>
        <fullName evidence="2">Uncharacterized protein</fullName>
    </submittedName>
</protein>
<organism evidence="2 3">
    <name type="scientific">Pleodorina starrii</name>
    <dbReference type="NCBI Taxonomy" id="330485"/>
    <lineage>
        <taxon>Eukaryota</taxon>
        <taxon>Viridiplantae</taxon>
        <taxon>Chlorophyta</taxon>
        <taxon>core chlorophytes</taxon>
        <taxon>Chlorophyceae</taxon>
        <taxon>CS clade</taxon>
        <taxon>Chlamydomonadales</taxon>
        <taxon>Volvocaceae</taxon>
        <taxon>Pleodorina</taxon>
    </lineage>
</organism>
<feature type="region of interest" description="Disordered" evidence="1">
    <location>
        <begin position="563"/>
        <end position="585"/>
    </location>
</feature>
<feature type="compositionally biased region" description="Acidic residues" evidence="1">
    <location>
        <begin position="108"/>
        <end position="121"/>
    </location>
</feature>
<feature type="region of interest" description="Disordered" evidence="1">
    <location>
        <begin position="423"/>
        <end position="445"/>
    </location>
</feature>
<reference evidence="2 3" key="1">
    <citation type="journal article" date="2023" name="Commun. Biol.">
        <title>Reorganization of the ancestral sex-determining regions during the evolution of trioecy in Pleodorina starrii.</title>
        <authorList>
            <person name="Takahashi K."/>
            <person name="Suzuki S."/>
            <person name="Kawai-Toyooka H."/>
            <person name="Yamamoto K."/>
            <person name="Hamaji T."/>
            <person name="Ootsuki R."/>
            <person name="Yamaguchi H."/>
            <person name="Kawachi M."/>
            <person name="Higashiyama T."/>
            <person name="Nozaki H."/>
        </authorList>
    </citation>
    <scope>NUCLEOTIDE SEQUENCE [LARGE SCALE GENOMIC DNA]</scope>
    <source>
        <strain evidence="2 3">NIES-4479</strain>
    </source>
</reference>
<feature type="compositionally biased region" description="Low complexity" evidence="1">
    <location>
        <begin position="424"/>
        <end position="437"/>
    </location>
</feature>
<feature type="compositionally biased region" description="Low complexity" evidence="1">
    <location>
        <begin position="141"/>
        <end position="151"/>
    </location>
</feature>
<keyword evidence="3" id="KW-1185">Reference proteome</keyword>
<dbReference type="Proteomes" id="UP001165080">
    <property type="component" value="Unassembled WGS sequence"/>
</dbReference>
<proteinExistence type="predicted"/>
<feature type="compositionally biased region" description="Pro residues" evidence="1">
    <location>
        <begin position="159"/>
        <end position="169"/>
    </location>
</feature>
<evidence type="ECO:0000313" key="3">
    <source>
        <dbReference type="Proteomes" id="UP001165080"/>
    </source>
</evidence>
<dbReference type="EMBL" id="BRXU01000007">
    <property type="protein sequence ID" value="GLC52928.1"/>
    <property type="molecule type" value="Genomic_DNA"/>
</dbReference>
<feature type="compositionally biased region" description="Low complexity" evidence="1">
    <location>
        <begin position="574"/>
        <end position="585"/>
    </location>
</feature>
<accession>A0A9W6BJE8</accession>
<feature type="region of interest" description="Disordered" evidence="1">
    <location>
        <begin position="236"/>
        <end position="262"/>
    </location>
</feature>
<feature type="region of interest" description="Disordered" evidence="1">
    <location>
        <begin position="374"/>
        <end position="400"/>
    </location>
</feature>
<dbReference type="AlphaFoldDB" id="A0A9W6BJE8"/>
<comment type="caution">
    <text evidence="2">The sequence shown here is derived from an EMBL/GenBank/DDBJ whole genome shotgun (WGS) entry which is preliminary data.</text>
</comment>
<feature type="compositionally biased region" description="Low complexity" evidence="1">
    <location>
        <begin position="465"/>
        <end position="479"/>
    </location>
</feature>
<name>A0A9W6BJE8_9CHLO</name>
<gene>
    <name evidence="2" type="primary">PLEST002450</name>
    <name evidence="2" type="ORF">PLESTB_000689200</name>
</gene>